<dbReference type="Proteomes" id="UP001310692">
    <property type="component" value="Unassembled WGS sequence"/>
</dbReference>
<dbReference type="Pfam" id="PF02569">
    <property type="entry name" value="Pantoate_ligase"/>
    <property type="match status" value="1"/>
</dbReference>
<evidence type="ECO:0000256" key="8">
    <source>
        <dbReference type="HAMAP-Rule" id="MF_00158"/>
    </source>
</evidence>
<evidence type="ECO:0000313" key="9">
    <source>
        <dbReference type="EMBL" id="MEE2566845.1"/>
    </source>
</evidence>
<protein>
    <recommendedName>
        <fullName evidence="8">Pantothenate synthetase</fullName>
        <shortName evidence="8">PS</shortName>
        <ecNumber evidence="8">6.3.2.1</ecNumber>
    </recommendedName>
    <alternativeName>
        <fullName evidence="8">Pantoate--beta-alanine ligase</fullName>
    </alternativeName>
    <alternativeName>
        <fullName evidence="8">Pantoate-activating enzyme</fullName>
    </alternativeName>
</protein>
<gene>
    <name evidence="8 9" type="primary">panC</name>
    <name evidence="9" type="ORF">V0U35_09145</name>
</gene>
<dbReference type="HAMAP" id="MF_00158">
    <property type="entry name" value="PanC"/>
    <property type="match status" value="1"/>
</dbReference>
<organism evidence="9 10">
    <name type="scientific">Hyphobacterium marinum</name>
    <dbReference type="NCBI Taxonomy" id="3116574"/>
    <lineage>
        <taxon>Bacteria</taxon>
        <taxon>Pseudomonadati</taxon>
        <taxon>Pseudomonadota</taxon>
        <taxon>Alphaproteobacteria</taxon>
        <taxon>Maricaulales</taxon>
        <taxon>Maricaulaceae</taxon>
        <taxon>Hyphobacterium</taxon>
    </lineage>
</organism>
<dbReference type="InterPro" id="IPR014729">
    <property type="entry name" value="Rossmann-like_a/b/a_fold"/>
</dbReference>
<dbReference type="InterPro" id="IPR004821">
    <property type="entry name" value="Cyt_trans-like"/>
</dbReference>
<comment type="function">
    <text evidence="8">Catalyzes the condensation of pantoate with beta-alanine in an ATP-dependent reaction via a pantoyl-adenylate intermediate.</text>
</comment>
<comment type="similarity">
    <text evidence="2 8">Belongs to the pantothenate synthetase family.</text>
</comment>
<dbReference type="PANTHER" id="PTHR21299:SF1">
    <property type="entry name" value="PANTOATE--BETA-ALANINE LIGASE"/>
    <property type="match status" value="1"/>
</dbReference>
<dbReference type="NCBIfam" id="TIGR00018">
    <property type="entry name" value="panC"/>
    <property type="match status" value="1"/>
</dbReference>
<sequence>MSDLPHLPLTAVDTPADLRKAVMAWRRAGLKVGFVPTMGALHDGHISLVELALRHCDRVVASVFVNPAQFAPGEDFDAYPRTLETDAAKLAEAHCHLLYAPTARAMYPEGFALKVQVGGPSEGLETDFRPHFFDGVATVVAKLFNQVRPDIAVFGEKDYQQLLVIRRLAADLDHGVAIIPGPVVREDDGLALSSRNVYLSQDERARAVRLNEILKDFAQALERGDDVATAQARALAKAANGFDGVDYVEARCAETLAELPAGPIDRPARVLGAVWLGKTRLIDNFAADPA</sequence>
<dbReference type="CDD" id="cd00560">
    <property type="entry name" value="PanC"/>
    <property type="match status" value="1"/>
</dbReference>
<feature type="binding site" evidence="8">
    <location>
        <position position="69"/>
    </location>
    <ligand>
        <name>(R)-pantoate</name>
        <dbReference type="ChEBI" id="CHEBI:15980"/>
    </ligand>
</feature>
<dbReference type="GO" id="GO:0004592">
    <property type="term" value="F:pantoate-beta-alanine ligase activity"/>
    <property type="evidence" value="ECO:0007669"/>
    <property type="project" value="UniProtKB-EC"/>
</dbReference>
<keyword evidence="3 8" id="KW-0436">Ligase</keyword>
<evidence type="ECO:0000256" key="6">
    <source>
        <dbReference type="ARBA" id="ARBA00022840"/>
    </source>
</evidence>
<evidence type="ECO:0000256" key="1">
    <source>
        <dbReference type="ARBA" id="ARBA00004990"/>
    </source>
</evidence>
<evidence type="ECO:0000256" key="3">
    <source>
        <dbReference type="ARBA" id="ARBA00022598"/>
    </source>
</evidence>
<evidence type="ECO:0000256" key="4">
    <source>
        <dbReference type="ARBA" id="ARBA00022655"/>
    </source>
</evidence>
<reference evidence="9 10" key="1">
    <citation type="submission" date="2024-01" db="EMBL/GenBank/DDBJ databases">
        <title>Hyphobacterium bacterium isolated from marine sediment.</title>
        <authorList>
            <person name="Zhao S."/>
        </authorList>
    </citation>
    <scope>NUCLEOTIDE SEQUENCE [LARGE SCALE GENOMIC DNA]</scope>
    <source>
        <strain evidence="9 10">Y60-23</strain>
    </source>
</reference>
<evidence type="ECO:0000313" key="10">
    <source>
        <dbReference type="Proteomes" id="UP001310692"/>
    </source>
</evidence>
<keyword evidence="5 8" id="KW-0547">Nucleotide-binding</keyword>
<keyword evidence="10" id="KW-1185">Reference proteome</keyword>
<keyword evidence="8" id="KW-0963">Cytoplasm</keyword>
<feature type="active site" description="Proton donor" evidence="8">
    <location>
        <position position="45"/>
    </location>
</feature>
<feature type="binding site" evidence="8">
    <location>
        <begin position="192"/>
        <end position="195"/>
    </location>
    <ligand>
        <name>ATP</name>
        <dbReference type="ChEBI" id="CHEBI:30616"/>
    </ligand>
</feature>
<comment type="catalytic activity">
    <reaction evidence="7 8">
        <text>(R)-pantoate + beta-alanine + ATP = (R)-pantothenate + AMP + diphosphate + H(+)</text>
        <dbReference type="Rhea" id="RHEA:10912"/>
        <dbReference type="ChEBI" id="CHEBI:15378"/>
        <dbReference type="ChEBI" id="CHEBI:15980"/>
        <dbReference type="ChEBI" id="CHEBI:29032"/>
        <dbReference type="ChEBI" id="CHEBI:30616"/>
        <dbReference type="ChEBI" id="CHEBI:33019"/>
        <dbReference type="ChEBI" id="CHEBI:57966"/>
        <dbReference type="ChEBI" id="CHEBI:456215"/>
        <dbReference type="EC" id="6.3.2.1"/>
    </reaction>
</comment>
<evidence type="ECO:0000256" key="7">
    <source>
        <dbReference type="ARBA" id="ARBA00048258"/>
    </source>
</evidence>
<dbReference type="SUPFAM" id="SSF52374">
    <property type="entry name" value="Nucleotidylyl transferase"/>
    <property type="match status" value="1"/>
</dbReference>
<dbReference type="EC" id="6.3.2.1" evidence="8"/>
<comment type="subcellular location">
    <subcellularLocation>
        <location evidence="8">Cytoplasm</location>
    </subcellularLocation>
</comment>
<dbReference type="RefSeq" id="WP_330196396.1">
    <property type="nucleotide sequence ID" value="NZ_JAZDRO010000003.1"/>
</dbReference>
<comment type="subunit">
    <text evidence="8">Homodimer.</text>
</comment>
<keyword evidence="6 8" id="KW-0067">ATP-binding</keyword>
<dbReference type="Gene3D" id="3.40.50.620">
    <property type="entry name" value="HUPs"/>
    <property type="match status" value="1"/>
</dbReference>
<evidence type="ECO:0000256" key="5">
    <source>
        <dbReference type="ARBA" id="ARBA00022741"/>
    </source>
</evidence>
<comment type="pathway">
    <text evidence="1 8">Cofactor biosynthesis; (R)-pantothenate biosynthesis; (R)-pantothenate from (R)-pantoate and beta-alanine: step 1/1.</text>
</comment>
<accession>A0ABU7M0A7</accession>
<feature type="binding site" evidence="8">
    <location>
        <position position="184"/>
    </location>
    <ligand>
        <name>ATP</name>
        <dbReference type="ChEBI" id="CHEBI:30616"/>
    </ligand>
</feature>
<comment type="caution">
    <text evidence="9">The sequence shown here is derived from an EMBL/GenBank/DDBJ whole genome shotgun (WGS) entry which is preliminary data.</text>
</comment>
<evidence type="ECO:0000256" key="2">
    <source>
        <dbReference type="ARBA" id="ARBA00009256"/>
    </source>
</evidence>
<dbReference type="PANTHER" id="PTHR21299">
    <property type="entry name" value="CYTIDYLATE KINASE/PANTOATE-BETA-ALANINE LIGASE"/>
    <property type="match status" value="1"/>
</dbReference>
<dbReference type="Gene3D" id="3.30.1300.10">
    <property type="entry name" value="Pantoate-beta-alanine ligase, C-terminal domain"/>
    <property type="match status" value="1"/>
</dbReference>
<dbReference type="InterPro" id="IPR042176">
    <property type="entry name" value="Pantoate_ligase_C"/>
</dbReference>
<comment type="miscellaneous">
    <text evidence="8">The reaction proceeds by a bi uni uni bi ping pong mechanism.</text>
</comment>
<feature type="binding site" evidence="8">
    <location>
        <position position="69"/>
    </location>
    <ligand>
        <name>beta-alanine</name>
        <dbReference type="ChEBI" id="CHEBI:57966"/>
    </ligand>
</feature>
<dbReference type="NCBIfam" id="TIGR00125">
    <property type="entry name" value="cyt_tran_rel"/>
    <property type="match status" value="1"/>
</dbReference>
<proteinExistence type="inferred from homology"/>
<keyword evidence="4 8" id="KW-0566">Pantothenate biosynthesis</keyword>
<dbReference type="InterPro" id="IPR003721">
    <property type="entry name" value="Pantoate_ligase"/>
</dbReference>
<feature type="binding site" evidence="8">
    <location>
        <position position="161"/>
    </location>
    <ligand>
        <name>(R)-pantoate</name>
        <dbReference type="ChEBI" id="CHEBI:15980"/>
    </ligand>
</feature>
<feature type="binding site" evidence="8">
    <location>
        <begin position="38"/>
        <end position="45"/>
    </location>
    <ligand>
        <name>ATP</name>
        <dbReference type="ChEBI" id="CHEBI:30616"/>
    </ligand>
</feature>
<name>A0ABU7M0A7_9PROT</name>
<feature type="binding site" evidence="8">
    <location>
        <begin position="155"/>
        <end position="158"/>
    </location>
    <ligand>
        <name>ATP</name>
        <dbReference type="ChEBI" id="CHEBI:30616"/>
    </ligand>
</feature>
<dbReference type="EMBL" id="JAZDRO010000003">
    <property type="protein sequence ID" value="MEE2566845.1"/>
    <property type="molecule type" value="Genomic_DNA"/>
</dbReference>